<organism evidence="2 3">
    <name type="scientific">Flavihumibacter solisilvae</name>
    <dbReference type="NCBI Taxonomy" id="1349421"/>
    <lineage>
        <taxon>Bacteria</taxon>
        <taxon>Pseudomonadati</taxon>
        <taxon>Bacteroidota</taxon>
        <taxon>Chitinophagia</taxon>
        <taxon>Chitinophagales</taxon>
        <taxon>Chitinophagaceae</taxon>
        <taxon>Flavihumibacter</taxon>
    </lineage>
</organism>
<feature type="signal peptide" evidence="1">
    <location>
        <begin position="1"/>
        <end position="23"/>
    </location>
</feature>
<dbReference type="STRING" id="1349421.OI18_12805"/>
<dbReference type="OrthoDB" id="8072835at2"/>
<evidence type="ECO:0000313" key="3">
    <source>
        <dbReference type="Proteomes" id="UP000031408"/>
    </source>
</evidence>
<sequence>MSRSTTRLTAFIVSMIFSFTIHAQPKQDQGHMGKIEPLPKDLEIRLALSALPPHLRDSATVYVLNPDRGFEIARKGTNGFHTLVSRNGDDAMRGSWPLKEYRNDILYPISFDEAGAKTIMPVFFDIAKMQAKGTSPIELKNIIQDRFKKKYYKAPERAGISYMLSPILRTYTNPDQDDHVITASVPHVMYYAPNVTNAEVGGGKPGPGAMYPFVILHGPHGYSVQFLGKTETEAVRKEYKELLEQLCAINKAWCLPVADAPSSSAHH</sequence>
<protein>
    <submittedName>
        <fullName evidence="2">Uncharacterized protein</fullName>
    </submittedName>
</protein>
<proteinExistence type="predicted"/>
<accession>A0A0C1LFW8</accession>
<name>A0A0C1LFW8_9BACT</name>
<evidence type="ECO:0000313" key="2">
    <source>
        <dbReference type="EMBL" id="KIC94248.1"/>
    </source>
</evidence>
<gene>
    <name evidence="2" type="ORF">OI18_12805</name>
</gene>
<dbReference type="Proteomes" id="UP000031408">
    <property type="component" value="Unassembled WGS sequence"/>
</dbReference>
<feature type="chain" id="PRO_5002134917" evidence="1">
    <location>
        <begin position="24"/>
        <end position="267"/>
    </location>
</feature>
<dbReference type="EMBL" id="JSVC01000014">
    <property type="protein sequence ID" value="KIC94248.1"/>
    <property type="molecule type" value="Genomic_DNA"/>
</dbReference>
<keyword evidence="1" id="KW-0732">Signal</keyword>
<evidence type="ECO:0000256" key="1">
    <source>
        <dbReference type="SAM" id="SignalP"/>
    </source>
</evidence>
<dbReference type="AlphaFoldDB" id="A0A0C1LFW8"/>
<comment type="caution">
    <text evidence="2">The sequence shown here is derived from an EMBL/GenBank/DDBJ whole genome shotgun (WGS) entry which is preliminary data.</text>
</comment>
<keyword evidence="3" id="KW-1185">Reference proteome</keyword>
<reference evidence="2 3" key="1">
    <citation type="submission" date="2014-11" db="EMBL/GenBank/DDBJ databases">
        <title>Genome sequence of Flavihumibacter solisilvae 3-3.</title>
        <authorList>
            <person name="Zhou G."/>
            <person name="Li M."/>
            <person name="Wang G."/>
        </authorList>
    </citation>
    <scope>NUCLEOTIDE SEQUENCE [LARGE SCALE GENOMIC DNA]</scope>
    <source>
        <strain evidence="2 3">3-3</strain>
    </source>
</reference>
<dbReference type="RefSeq" id="WP_039140349.1">
    <property type="nucleotide sequence ID" value="NZ_JSVC01000014.1"/>
</dbReference>